<dbReference type="CDD" id="cd00090">
    <property type="entry name" value="HTH_ARSR"/>
    <property type="match status" value="1"/>
</dbReference>
<dbReference type="InterPro" id="IPR011991">
    <property type="entry name" value="ArsR-like_HTH"/>
</dbReference>
<dbReference type="Pfam" id="PF12840">
    <property type="entry name" value="HTH_20"/>
    <property type="match status" value="1"/>
</dbReference>
<dbReference type="AlphaFoldDB" id="A0A2Z5JFD1"/>
<organism evidence="2 3">
    <name type="scientific">Streptomyces atratus</name>
    <dbReference type="NCBI Taxonomy" id="1893"/>
    <lineage>
        <taxon>Bacteria</taxon>
        <taxon>Bacillati</taxon>
        <taxon>Actinomycetota</taxon>
        <taxon>Actinomycetes</taxon>
        <taxon>Kitasatosporales</taxon>
        <taxon>Streptomycetaceae</taxon>
        <taxon>Streptomyces</taxon>
    </lineage>
</organism>
<dbReference type="Gene3D" id="1.10.10.10">
    <property type="entry name" value="Winged helix-like DNA-binding domain superfamily/Winged helix DNA-binding domain"/>
    <property type="match status" value="1"/>
</dbReference>
<evidence type="ECO:0000313" key="3">
    <source>
        <dbReference type="Proteomes" id="UP000252698"/>
    </source>
</evidence>
<dbReference type="EMBL" id="CP027306">
    <property type="protein sequence ID" value="AXE78485.1"/>
    <property type="molecule type" value="Genomic_DNA"/>
</dbReference>
<sequence>MVSGDQADQAREACKTREPHEQRTGVPDTPVRETVLSDPRALRAYAHPTRMRLVGMLRREGPSTATRAAELIGESVASCSYHLRMLAKYGLVEQAGGGQGREKPWRAVAKYTSWPAHSDDTAVDEAAVALSTTVAELYFERLTRAMEQRHRLPREWREAEEFGDHQLYLTAGELVELRERIRELLRAYDGRNDDPALRPEGARIVEFLRIAHVAPEDAL</sequence>
<reference evidence="2 3" key="1">
    <citation type="journal article" date="2018" name="Front. Microbiol.">
        <title>Genome Sequencing of Streptomyces atratus SCSIOZH16 and Activation Production of Nocardamine via Metabolic Engineering.</title>
        <authorList>
            <person name="Li Y."/>
            <person name="Zhang C."/>
            <person name="Liu C."/>
            <person name="Ju J."/>
            <person name="Ma J."/>
        </authorList>
    </citation>
    <scope>NUCLEOTIDE SEQUENCE [LARGE SCALE GENOMIC DNA]</scope>
    <source>
        <strain evidence="2 3">SCSIO_ZH16</strain>
    </source>
</reference>
<dbReference type="SUPFAM" id="SSF46785">
    <property type="entry name" value="Winged helix' DNA-binding domain"/>
    <property type="match status" value="1"/>
</dbReference>
<dbReference type="KEGG" id="sata:C5746_17880"/>
<name>A0A2Z5JFD1_STRAR</name>
<feature type="compositionally biased region" description="Basic and acidic residues" evidence="1">
    <location>
        <begin position="8"/>
        <end position="23"/>
    </location>
</feature>
<dbReference type="InterPro" id="IPR036390">
    <property type="entry name" value="WH_DNA-bd_sf"/>
</dbReference>
<dbReference type="Proteomes" id="UP000252698">
    <property type="component" value="Chromosome"/>
</dbReference>
<proteinExistence type="predicted"/>
<feature type="region of interest" description="Disordered" evidence="1">
    <location>
        <begin position="1"/>
        <end position="32"/>
    </location>
</feature>
<gene>
    <name evidence="2" type="ORF">C5746_17880</name>
</gene>
<evidence type="ECO:0000313" key="2">
    <source>
        <dbReference type="EMBL" id="AXE78485.1"/>
    </source>
</evidence>
<dbReference type="InterPro" id="IPR036388">
    <property type="entry name" value="WH-like_DNA-bd_sf"/>
</dbReference>
<evidence type="ECO:0000256" key="1">
    <source>
        <dbReference type="SAM" id="MobiDB-lite"/>
    </source>
</evidence>
<protein>
    <submittedName>
        <fullName evidence="2">Transcriptional regulator</fullName>
    </submittedName>
</protein>
<accession>A0A2Z5JFD1</accession>